<accession>A0A369YZT3</accession>
<dbReference type="AlphaFoldDB" id="A0A369YZT3"/>
<name>A0A369YZT3_HAEPA</name>
<comment type="caution">
    <text evidence="1">The sequence shown here is derived from an EMBL/GenBank/DDBJ whole genome shotgun (WGS) entry which is preliminary data.</text>
</comment>
<gene>
    <name evidence="1" type="ORF">DPV87_09890</name>
</gene>
<dbReference type="EMBL" id="QEPW01000025">
    <property type="protein sequence ID" value="RDE88716.1"/>
    <property type="molecule type" value="Genomic_DNA"/>
</dbReference>
<evidence type="ECO:0000313" key="2">
    <source>
        <dbReference type="Proteomes" id="UP000253910"/>
    </source>
</evidence>
<evidence type="ECO:0000313" key="1">
    <source>
        <dbReference type="EMBL" id="RDE88716.1"/>
    </source>
</evidence>
<protein>
    <submittedName>
        <fullName evidence="1">Uncharacterized protein</fullName>
    </submittedName>
</protein>
<sequence length="90" mass="10474">MIAVSGDSSFTLKNTHNHSVRLVFFCEKIIGFGSCLSTYFIRENGEKFSPELQSLYYVDLVSNEEIQFCTKELDVEGKRIRWVFDNLRLI</sequence>
<reference evidence="1 2" key="1">
    <citation type="submission" date="2018-05" db="EMBL/GenBank/DDBJ databases">
        <title>Draft Genome Sequences for a Diverse set of 7 Haemophilus Species.</title>
        <authorList>
            <person name="Nichols M."/>
            <person name="Topaz N."/>
            <person name="Wang X."/>
            <person name="Wang X."/>
            <person name="Boxrud D."/>
        </authorList>
    </citation>
    <scope>NUCLEOTIDE SEQUENCE [LARGE SCALE GENOMIC DNA]</scope>
    <source>
        <strain evidence="1 2">C2008001710</strain>
    </source>
</reference>
<proteinExistence type="predicted"/>
<dbReference type="Proteomes" id="UP000253910">
    <property type="component" value="Unassembled WGS sequence"/>
</dbReference>
<organism evidence="1 2">
    <name type="scientific">Haemophilus parainfluenzae</name>
    <dbReference type="NCBI Taxonomy" id="729"/>
    <lineage>
        <taxon>Bacteria</taxon>
        <taxon>Pseudomonadati</taxon>
        <taxon>Pseudomonadota</taxon>
        <taxon>Gammaproteobacteria</taxon>
        <taxon>Pasteurellales</taxon>
        <taxon>Pasteurellaceae</taxon>
        <taxon>Haemophilus</taxon>
    </lineage>
</organism>